<dbReference type="SUPFAM" id="SSF55315">
    <property type="entry name" value="L30e-like"/>
    <property type="match status" value="1"/>
</dbReference>
<dbReference type="SMART" id="SM00967">
    <property type="entry name" value="SpoU_sub_bind"/>
    <property type="match status" value="1"/>
</dbReference>
<evidence type="ECO:0000256" key="1">
    <source>
        <dbReference type="ARBA" id="ARBA00004173"/>
    </source>
</evidence>
<keyword evidence="4" id="KW-0489">Methyltransferase</keyword>
<dbReference type="EMBL" id="JPDN02000037">
    <property type="protein sequence ID" value="PON22520.1"/>
    <property type="molecule type" value="Genomic_DNA"/>
</dbReference>
<dbReference type="SUPFAM" id="SSF75217">
    <property type="entry name" value="alpha/beta knot"/>
    <property type="match status" value="1"/>
</dbReference>
<protein>
    <recommendedName>
        <fullName evidence="9">rRNA methyltransferase 1, mitochondrial</fullName>
    </recommendedName>
</protein>
<reference evidence="12 13" key="1">
    <citation type="journal article" date="2016" name="Genome Announc.">
        <title>Draft Whole-Genome Sequence of Trichoderma gamsii T6085, a Promising Biocontrol Agent of Fusarium Head Blight on Wheat.</title>
        <authorList>
            <person name="Baroncelli R."/>
            <person name="Zapparata A."/>
            <person name="Piaggeschi G."/>
            <person name="Sarrocco S."/>
            <person name="Vannacci G."/>
        </authorList>
    </citation>
    <scope>NUCLEOTIDE SEQUENCE [LARGE SCALE GENOMIC DNA]</scope>
    <source>
        <strain evidence="12 13">T6085</strain>
    </source>
</reference>
<dbReference type="InterPro" id="IPR013123">
    <property type="entry name" value="SpoU_subst-bd"/>
</dbReference>
<dbReference type="InterPro" id="IPR004441">
    <property type="entry name" value="rRNA_MeTrfase_TrmH"/>
</dbReference>
<dbReference type="Gene3D" id="3.30.1330.30">
    <property type="match status" value="1"/>
</dbReference>
<keyword evidence="7" id="KW-0809">Transit peptide</keyword>
<dbReference type="InterPro" id="IPR029026">
    <property type="entry name" value="tRNA_m1G_MTases_N"/>
</dbReference>
<accession>A0A2P4ZE09</accession>
<comment type="subcellular location">
    <subcellularLocation>
        <location evidence="1">Mitochondrion</location>
    </subcellularLocation>
</comment>
<feature type="compositionally biased region" description="Basic and acidic residues" evidence="10">
    <location>
        <begin position="203"/>
        <end position="220"/>
    </location>
</feature>
<dbReference type="RefSeq" id="XP_018660527.1">
    <property type="nucleotide sequence ID" value="XM_018806276.1"/>
</dbReference>
<keyword evidence="3" id="KW-0698">rRNA processing</keyword>
<feature type="region of interest" description="Disordered" evidence="10">
    <location>
        <begin position="535"/>
        <end position="563"/>
    </location>
</feature>
<dbReference type="Proteomes" id="UP000054821">
    <property type="component" value="Unassembled WGS sequence"/>
</dbReference>
<organism evidence="12 13">
    <name type="scientific">Trichoderma gamsii</name>
    <dbReference type="NCBI Taxonomy" id="398673"/>
    <lineage>
        <taxon>Eukaryota</taxon>
        <taxon>Fungi</taxon>
        <taxon>Dikarya</taxon>
        <taxon>Ascomycota</taxon>
        <taxon>Pezizomycotina</taxon>
        <taxon>Sordariomycetes</taxon>
        <taxon>Hypocreomycetidae</taxon>
        <taxon>Hypocreales</taxon>
        <taxon>Hypocreaceae</taxon>
        <taxon>Trichoderma</taxon>
    </lineage>
</organism>
<dbReference type="GO" id="GO:0005739">
    <property type="term" value="C:mitochondrion"/>
    <property type="evidence" value="ECO:0007669"/>
    <property type="project" value="UniProtKB-SubCell"/>
</dbReference>
<proteinExistence type="inferred from homology"/>
<keyword evidence="5" id="KW-0808">Transferase</keyword>
<feature type="domain" description="RNA 2-O ribose methyltransferase substrate binding" evidence="11">
    <location>
        <begin position="237"/>
        <end position="319"/>
    </location>
</feature>
<dbReference type="NCBIfam" id="TIGR00186">
    <property type="entry name" value="rRNA_methyl_3"/>
    <property type="match status" value="1"/>
</dbReference>
<evidence type="ECO:0000256" key="8">
    <source>
        <dbReference type="ARBA" id="ARBA00023128"/>
    </source>
</evidence>
<feature type="compositionally biased region" description="Polar residues" evidence="10">
    <location>
        <begin position="535"/>
        <end position="547"/>
    </location>
</feature>
<evidence type="ECO:0000256" key="2">
    <source>
        <dbReference type="ARBA" id="ARBA00007228"/>
    </source>
</evidence>
<dbReference type="InterPro" id="IPR029028">
    <property type="entry name" value="Alpha/beta_knot_MTases"/>
</dbReference>
<dbReference type="STRING" id="398673.A0A2P4ZE09"/>
<dbReference type="Gene3D" id="3.40.1280.10">
    <property type="match status" value="1"/>
</dbReference>
<dbReference type="GO" id="GO:0003723">
    <property type="term" value="F:RNA binding"/>
    <property type="evidence" value="ECO:0007669"/>
    <property type="project" value="InterPro"/>
</dbReference>
<comment type="similarity">
    <text evidence="2">Belongs to the class IV-like SAM-binding methyltransferase superfamily. RNA methyltransferase TrmH family.</text>
</comment>
<dbReference type="InterPro" id="IPR047182">
    <property type="entry name" value="MRM1"/>
</dbReference>
<feature type="compositionally biased region" description="Basic and acidic residues" evidence="10">
    <location>
        <begin position="155"/>
        <end position="194"/>
    </location>
</feature>
<feature type="region of interest" description="Disordered" evidence="10">
    <location>
        <begin position="150"/>
        <end position="220"/>
    </location>
</feature>
<dbReference type="InterPro" id="IPR047261">
    <property type="entry name" value="MRM1_MeTrfase_dom"/>
</dbReference>
<feature type="region of interest" description="Disordered" evidence="10">
    <location>
        <begin position="48"/>
        <end position="114"/>
    </location>
</feature>
<keyword evidence="8" id="KW-0496">Mitochondrion</keyword>
<evidence type="ECO:0000313" key="12">
    <source>
        <dbReference type="EMBL" id="PON22520.1"/>
    </source>
</evidence>
<sequence>MMLSLGQLRPKGLSRQLFICMHKPSAYVLQTGRPASLSAIHRGVRRSERVQFGDRSRDRDSSFNGRSGGLTRKALEGAASPRQQQKLRKKLGRKAFEDEEEESGKQTRRKRFLNPEFEYGKKSLVYQLKHGALKDQAAALVQEPVRPLPFQRLEGSPRRRTESSWSTERRPTERRSTERRPTDHWPTERSERPRPSIQSQVDRTGDFHGDVESALPRERRNQMMSMNIKYTTAASQFLYGKSVVKAALEQGRRKLYKLFIYGGENRKDSKDNAIITRLAERQGVPITIIPNADQRLMDKMSMGRPHNGFVLETSPLPRLPVKALSRLEETPGKLGFHVELDYQSKEEEAINGQDTFIPRKNDNAPKPFVLLLNEILDPGNLGGILRTASYLGVDAVGITNRSSSTLTPVVLKSAAGAVEEITIFSVDSPVSFIEESKKAGWKTYAAVAPPDPKLMQRHDKFISTANVEAEQPLASHPCILVLGNEGYGLSKPIKVAADYELSVPYFMRNSSVDSLNVSVAAGLLCHSFVRTPAVTASTPTKTQQETPSHPELETGKEERETMF</sequence>
<dbReference type="PANTHER" id="PTHR46103:SF1">
    <property type="entry name" value="RRNA METHYLTRANSFERASE 1, MITOCHONDRIAL"/>
    <property type="match status" value="1"/>
</dbReference>
<evidence type="ECO:0000256" key="10">
    <source>
        <dbReference type="SAM" id="MobiDB-lite"/>
    </source>
</evidence>
<evidence type="ECO:0000256" key="4">
    <source>
        <dbReference type="ARBA" id="ARBA00022603"/>
    </source>
</evidence>
<evidence type="ECO:0000256" key="5">
    <source>
        <dbReference type="ARBA" id="ARBA00022679"/>
    </source>
</evidence>
<dbReference type="FunFam" id="3.30.1330.30:FF:000035">
    <property type="entry name" value="TrmH family RNA methyltransferase"/>
    <property type="match status" value="1"/>
</dbReference>
<evidence type="ECO:0000256" key="3">
    <source>
        <dbReference type="ARBA" id="ARBA00022552"/>
    </source>
</evidence>
<feature type="compositionally biased region" description="Basic and acidic residues" evidence="10">
    <location>
        <begin position="48"/>
        <end position="61"/>
    </location>
</feature>
<evidence type="ECO:0000256" key="7">
    <source>
        <dbReference type="ARBA" id="ARBA00022946"/>
    </source>
</evidence>
<keyword evidence="13" id="KW-1185">Reference proteome</keyword>
<gene>
    <name evidence="12" type="ORF">TGAM01_v208604</name>
</gene>
<dbReference type="GO" id="GO:0016435">
    <property type="term" value="F:rRNA (guanine) methyltransferase activity"/>
    <property type="evidence" value="ECO:0007669"/>
    <property type="project" value="TreeGrafter"/>
</dbReference>
<dbReference type="CDD" id="cd18105">
    <property type="entry name" value="SpoU-like_MRM1"/>
    <property type="match status" value="1"/>
</dbReference>
<evidence type="ECO:0000256" key="6">
    <source>
        <dbReference type="ARBA" id="ARBA00022691"/>
    </source>
</evidence>
<dbReference type="InterPro" id="IPR001537">
    <property type="entry name" value="SpoU_MeTrfase"/>
</dbReference>
<dbReference type="InterPro" id="IPR029064">
    <property type="entry name" value="Ribosomal_eL30-like_sf"/>
</dbReference>
<name>A0A2P4ZE09_9HYPO</name>
<feature type="compositionally biased region" description="Basic and acidic residues" evidence="10">
    <location>
        <begin position="548"/>
        <end position="563"/>
    </location>
</feature>
<keyword evidence="6" id="KW-0949">S-adenosyl-L-methionine</keyword>
<evidence type="ECO:0000259" key="11">
    <source>
        <dbReference type="SMART" id="SM00967"/>
    </source>
</evidence>
<dbReference type="Pfam" id="PF00588">
    <property type="entry name" value="SpoU_methylase"/>
    <property type="match status" value="1"/>
</dbReference>
<evidence type="ECO:0000256" key="9">
    <source>
        <dbReference type="ARBA" id="ARBA00034881"/>
    </source>
</evidence>
<dbReference type="PANTHER" id="PTHR46103">
    <property type="entry name" value="RRNA METHYLTRANSFERASE 1, MITOCHONDRIAL"/>
    <property type="match status" value="1"/>
</dbReference>
<dbReference type="GeneID" id="29986359"/>
<comment type="caution">
    <text evidence="12">The sequence shown here is derived from an EMBL/GenBank/DDBJ whole genome shotgun (WGS) entry which is preliminary data.</text>
</comment>
<dbReference type="Pfam" id="PF08032">
    <property type="entry name" value="SpoU_sub_bind"/>
    <property type="match status" value="1"/>
</dbReference>
<dbReference type="AlphaFoldDB" id="A0A2P4ZE09"/>
<evidence type="ECO:0000313" key="13">
    <source>
        <dbReference type="Proteomes" id="UP000054821"/>
    </source>
</evidence>